<sequence length="612" mass="69594">MRGLQLGKRRKEPTRRSEVGTEDETEQEGSPVVPTESTRHRGKEPPAPHLDTRGSVLESRIVKTRPVEQFWLPRDMEILGEVPSVSIHQALWSYLVCGAFVAQDLFGRMERIQTVYLKLQGELEARQADVRGDLEEVLRELSAKEDELGNWWREMEVREHMFKGLKASDAQKSSEIDRLKHEIQESNRRARHQFEQVTQGLQDKDSALVQVEAERQTARQASDKLEEEELAWMRLQEEGFRSMNIEQESEVRPVLGPAGNKTRSPSLALKPASKQLEKEEEEEEEEPSPVQNSRPLGSSLGAPPSAVRRQELLLRSNLSLNASCSSDASTDSFCSRASTGKFARPRSDRRRQRVLRPEKIIPDGEVKAPPELSQGKRRCGWVTPNADSRYVLFHDEEWGVPVHDDRRLFELLVLSGALAELTWPAILSKRHIFREVFLDFDLVAVSKLNEKKIIASGSTARSLLSEPKLLAIIENAHKILKITEEFGSFDNYCWGFVNHRPIPSRFRYPRQVPVKTPKADVISKDLIKRGFRSVGPTVIYTFMQAAGLTNDHLITCYRFDECTKNSNCNKDEKKRDENVKEIVLEELDLELAMAVGGLGLSSQQLGKKMKCV</sequence>
<feature type="binding site" evidence="1">
    <location>
        <position position="556"/>
    </location>
    <ligand>
        <name>Zn(2+)</name>
        <dbReference type="ChEBI" id="CHEBI:29105"/>
    </ligand>
</feature>
<feature type="compositionally biased region" description="Basic and acidic residues" evidence="3">
    <location>
        <begin position="355"/>
        <end position="368"/>
    </location>
</feature>
<protein>
    <submittedName>
        <fullName evidence="4">Uncharacterized protein</fullName>
    </submittedName>
</protein>
<keyword evidence="1" id="KW-0479">Metal-binding</keyword>
<feature type="region of interest" description="Disordered" evidence="3">
    <location>
        <begin position="244"/>
        <end position="304"/>
    </location>
</feature>
<feature type="compositionally biased region" description="Acidic residues" evidence="3">
    <location>
        <begin position="278"/>
        <end position="287"/>
    </location>
</feature>
<feature type="compositionally biased region" description="Basic residues" evidence="3">
    <location>
        <begin position="343"/>
        <end position="354"/>
    </location>
</feature>
<dbReference type="SUPFAM" id="SSF48150">
    <property type="entry name" value="DNA-glycosylase"/>
    <property type="match status" value="1"/>
</dbReference>
<accession>A0A5P1FUA8</accession>
<dbReference type="InterPro" id="IPR005019">
    <property type="entry name" value="Adenine_glyco"/>
</dbReference>
<keyword evidence="2" id="KW-0175">Coiled coil</keyword>
<feature type="compositionally biased region" description="Basic and acidic residues" evidence="3">
    <location>
        <begin position="37"/>
        <end position="52"/>
    </location>
</feature>
<dbReference type="PANTHER" id="PTHR31116">
    <property type="entry name" value="OS04G0501200 PROTEIN"/>
    <property type="match status" value="1"/>
</dbReference>
<gene>
    <name evidence="4" type="ORF">A4U43_C01F34140</name>
</gene>
<dbReference type="InterPro" id="IPR011257">
    <property type="entry name" value="DNA_glycosylase"/>
</dbReference>
<dbReference type="Proteomes" id="UP000243459">
    <property type="component" value="Chromosome 1"/>
</dbReference>
<evidence type="ECO:0000256" key="1">
    <source>
        <dbReference type="PIRSR" id="PIRSR605019-1"/>
    </source>
</evidence>
<dbReference type="GO" id="GO:0008725">
    <property type="term" value="F:DNA-3-methyladenine glycosylase activity"/>
    <property type="evidence" value="ECO:0007669"/>
    <property type="project" value="InterPro"/>
</dbReference>
<dbReference type="Gramene" id="ONK81906">
    <property type="protein sequence ID" value="ONK81906"/>
    <property type="gene ID" value="A4U43_C01F34140"/>
</dbReference>
<dbReference type="GO" id="GO:0046872">
    <property type="term" value="F:metal ion binding"/>
    <property type="evidence" value="ECO:0007669"/>
    <property type="project" value="UniProtKB-KW"/>
</dbReference>
<dbReference type="PANTHER" id="PTHR31116:SF44">
    <property type="entry name" value="OS04G0501200 PROTEIN"/>
    <property type="match status" value="1"/>
</dbReference>
<evidence type="ECO:0000313" key="5">
    <source>
        <dbReference type="Proteomes" id="UP000243459"/>
    </source>
</evidence>
<dbReference type="Pfam" id="PF03352">
    <property type="entry name" value="Adenine_glyco"/>
    <property type="match status" value="1"/>
</dbReference>
<dbReference type="Gene3D" id="1.10.340.30">
    <property type="entry name" value="Hypothetical protein, domain 2"/>
    <property type="match status" value="1"/>
</dbReference>
<dbReference type="EMBL" id="CM007381">
    <property type="protein sequence ID" value="ONK81906.1"/>
    <property type="molecule type" value="Genomic_DNA"/>
</dbReference>
<keyword evidence="1" id="KW-0862">Zinc</keyword>
<evidence type="ECO:0000313" key="4">
    <source>
        <dbReference type="EMBL" id="ONK81906.1"/>
    </source>
</evidence>
<feature type="region of interest" description="Disordered" evidence="3">
    <location>
        <begin position="323"/>
        <end position="377"/>
    </location>
</feature>
<feature type="binding site" evidence="1">
    <location>
        <position position="394"/>
    </location>
    <ligand>
        <name>Zn(2+)</name>
        <dbReference type="ChEBI" id="CHEBI:29105"/>
    </ligand>
</feature>
<organism evidence="4 5">
    <name type="scientific">Asparagus officinalis</name>
    <name type="common">Garden asparagus</name>
    <dbReference type="NCBI Taxonomy" id="4686"/>
    <lineage>
        <taxon>Eukaryota</taxon>
        <taxon>Viridiplantae</taxon>
        <taxon>Streptophyta</taxon>
        <taxon>Embryophyta</taxon>
        <taxon>Tracheophyta</taxon>
        <taxon>Spermatophyta</taxon>
        <taxon>Magnoliopsida</taxon>
        <taxon>Liliopsida</taxon>
        <taxon>Asparagales</taxon>
        <taxon>Asparagaceae</taxon>
        <taxon>Asparagoideae</taxon>
        <taxon>Asparagus</taxon>
    </lineage>
</organism>
<keyword evidence="5" id="KW-1185">Reference proteome</keyword>
<dbReference type="GO" id="GO:0006284">
    <property type="term" value="P:base-excision repair"/>
    <property type="evidence" value="ECO:0007669"/>
    <property type="project" value="InterPro"/>
</dbReference>
<evidence type="ECO:0000256" key="2">
    <source>
        <dbReference type="SAM" id="Coils"/>
    </source>
</evidence>
<reference evidence="5" key="1">
    <citation type="journal article" date="2017" name="Nat. Commun.">
        <title>The asparagus genome sheds light on the origin and evolution of a young Y chromosome.</title>
        <authorList>
            <person name="Harkess A."/>
            <person name="Zhou J."/>
            <person name="Xu C."/>
            <person name="Bowers J.E."/>
            <person name="Van der Hulst R."/>
            <person name="Ayyampalayam S."/>
            <person name="Mercati F."/>
            <person name="Riccardi P."/>
            <person name="McKain M.R."/>
            <person name="Kakrana A."/>
            <person name="Tang H."/>
            <person name="Ray J."/>
            <person name="Groenendijk J."/>
            <person name="Arikit S."/>
            <person name="Mathioni S.M."/>
            <person name="Nakano M."/>
            <person name="Shan H."/>
            <person name="Telgmann-Rauber A."/>
            <person name="Kanno A."/>
            <person name="Yue Z."/>
            <person name="Chen H."/>
            <person name="Li W."/>
            <person name="Chen Y."/>
            <person name="Xu X."/>
            <person name="Zhang Y."/>
            <person name="Luo S."/>
            <person name="Chen H."/>
            <person name="Gao J."/>
            <person name="Mao Z."/>
            <person name="Pires J.C."/>
            <person name="Luo M."/>
            <person name="Kudrna D."/>
            <person name="Wing R.A."/>
            <person name="Meyers B.C."/>
            <person name="Yi K."/>
            <person name="Kong H."/>
            <person name="Lavrijsen P."/>
            <person name="Sunseri F."/>
            <person name="Falavigna A."/>
            <person name="Ye Y."/>
            <person name="Leebens-Mack J.H."/>
            <person name="Chen G."/>
        </authorList>
    </citation>
    <scope>NUCLEOTIDE SEQUENCE [LARGE SCALE GENOMIC DNA]</scope>
    <source>
        <strain evidence="5">cv. DH0086</strain>
    </source>
</reference>
<feature type="region of interest" description="Disordered" evidence="3">
    <location>
        <begin position="1"/>
        <end position="55"/>
    </location>
</feature>
<feature type="coiled-coil region" evidence="2">
    <location>
        <begin position="176"/>
        <end position="238"/>
    </location>
</feature>
<feature type="binding site" evidence="1">
    <location>
        <position position="552"/>
    </location>
    <ligand>
        <name>Zn(2+)</name>
        <dbReference type="ChEBI" id="CHEBI:29105"/>
    </ligand>
</feature>
<name>A0A5P1FUA8_ASPOF</name>
<proteinExistence type="predicted"/>
<feature type="binding site" evidence="1">
    <location>
        <position position="379"/>
    </location>
    <ligand>
        <name>Zn(2+)</name>
        <dbReference type="ChEBI" id="CHEBI:29105"/>
    </ligand>
</feature>
<evidence type="ECO:0000256" key="3">
    <source>
        <dbReference type="SAM" id="MobiDB-lite"/>
    </source>
</evidence>
<dbReference type="AlphaFoldDB" id="A0A5P1FUA8"/>